<accession>A0AAV7JDE2</accession>
<evidence type="ECO:0000256" key="2">
    <source>
        <dbReference type="ARBA" id="ARBA00004569"/>
    </source>
</evidence>
<evidence type="ECO:0000256" key="7">
    <source>
        <dbReference type="ARBA" id="ARBA00022660"/>
    </source>
</evidence>
<keyword evidence="6" id="KW-0813">Transport</keyword>
<evidence type="ECO:0000256" key="13">
    <source>
        <dbReference type="SAM" id="MobiDB-lite"/>
    </source>
</evidence>
<dbReference type="Pfam" id="PF05676">
    <property type="entry name" value="NDUF_B7"/>
    <property type="match status" value="1"/>
</dbReference>
<dbReference type="InterPro" id="IPR008698">
    <property type="entry name" value="NDUB7"/>
</dbReference>
<organism evidence="14 15">
    <name type="scientific">Oopsacas minuta</name>
    <dbReference type="NCBI Taxonomy" id="111878"/>
    <lineage>
        <taxon>Eukaryota</taxon>
        <taxon>Metazoa</taxon>
        <taxon>Porifera</taxon>
        <taxon>Hexactinellida</taxon>
        <taxon>Hexasterophora</taxon>
        <taxon>Lyssacinosida</taxon>
        <taxon>Leucopsacidae</taxon>
        <taxon>Oopsacas</taxon>
    </lineage>
</organism>
<sequence>MADKYTVEDLERLRIPLFNRDSCVHYFIPFIECRRQTYFMPWHCKEEMEAWNHCQLEDHYDRVRQKRRQDKERKKALREANLMAESIKDKNSNS</sequence>
<evidence type="ECO:0000256" key="10">
    <source>
        <dbReference type="ARBA" id="ARBA00023128"/>
    </source>
</evidence>
<gene>
    <name evidence="14" type="ORF">LOD99_9191</name>
</gene>
<comment type="function">
    <text evidence="1">Accessory subunit of the mitochondrial membrane respiratory chain NADH dehydrogenase (Complex I), that is believed not to be involved in catalysis. Complex I functions in the transfer of electrons from NADH to the respiratory chain. The immediate electron acceptor for the enzyme is believed to be ubiquinone.</text>
</comment>
<keyword evidence="7" id="KW-0679">Respiratory chain</keyword>
<comment type="similarity">
    <text evidence="4">Belongs to the complex I NDUFB7 subunit family.</text>
</comment>
<evidence type="ECO:0000313" key="15">
    <source>
        <dbReference type="Proteomes" id="UP001165289"/>
    </source>
</evidence>
<evidence type="ECO:0000256" key="11">
    <source>
        <dbReference type="ARBA" id="ARBA00023136"/>
    </source>
</evidence>
<evidence type="ECO:0000256" key="1">
    <source>
        <dbReference type="ARBA" id="ARBA00003195"/>
    </source>
</evidence>
<dbReference type="AlphaFoldDB" id="A0AAV7JDE2"/>
<protein>
    <recommendedName>
        <fullName evidence="5">NADH dehydrogenase [ubiquinone] 1 beta subcomplex subunit 7</fullName>
    </recommendedName>
</protein>
<keyword evidence="15" id="KW-1185">Reference proteome</keyword>
<proteinExistence type="inferred from homology"/>
<dbReference type="EMBL" id="JAKMXF010000353">
    <property type="protein sequence ID" value="KAI6646792.1"/>
    <property type="molecule type" value="Genomic_DNA"/>
</dbReference>
<feature type="region of interest" description="Disordered" evidence="13">
    <location>
        <begin position="65"/>
        <end position="94"/>
    </location>
</feature>
<dbReference type="GO" id="GO:0005743">
    <property type="term" value="C:mitochondrial inner membrane"/>
    <property type="evidence" value="ECO:0007669"/>
    <property type="project" value="UniProtKB-SubCell"/>
</dbReference>
<reference evidence="14 15" key="1">
    <citation type="journal article" date="2023" name="BMC Biol.">
        <title>The compact genome of the sponge Oopsacas minuta (Hexactinellida) is lacking key metazoan core genes.</title>
        <authorList>
            <person name="Santini S."/>
            <person name="Schenkelaars Q."/>
            <person name="Jourda C."/>
            <person name="Duchesne M."/>
            <person name="Belahbib H."/>
            <person name="Rocher C."/>
            <person name="Selva M."/>
            <person name="Riesgo A."/>
            <person name="Vervoort M."/>
            <person name="Leys S.P."/>
            <person name="Kodjabachian L."/>
            <person name="Le Bivic A."/>
            <person name="Borchiellini C."/>
            <person name="Claverie J.M."/>
            <person name="Renard E."/>
        </authorList>
    </citation>
    <scope>NUCLEOTIDE SEQUENCE [LARGE SCALE GENOMIC DNA]</scope>
    <source>
        <strain evidence="14">SPO-2</strain>
    </source>
</reference>
<evidence type="ECO:0000256" key="8">
    <source>
        <dbReference type="ARBA" id="ARBA00022792"/>
    </source>
</evidence>
<dbReference type="GO" id="GO:0005758">
    <property type="term" value="C:mitochondrial intermembrane space"/>
    <property type="evidence" value="ECO:0007669"/>
    <property type="project" value="UniProtKB-SubCell"/>
</dbReference>
<evidence type="ECO:0000256" key="9">
    <source>
        <dbReference type="ARBA" id="ARBA00022982"/>
    </source>
</evidence>
<evidence type="ECO:0000256" key="12">
    <source>
        <dbReference type="ARBA" id="ARBA00023157"/>
    </source>
</evidence>
<dbReference type="PANTHER" id="PTHR20900">
    <property type="entry name" value="NADH:UBIQUINONE OXIDOREDUCTASE B18-LIKE SUBUNIT"/>
    <property type="match status" value="1"/>
</dbReference>
<evidence type="ECO:0000256" key="3">
    <source>
        <dbReference type="ARBA" id="ARBA00004637"/>
    </source>
</evidence>
<comment type="caution">
    <text evidence="14">The sequence shown here is derived from an EMBL/GenBank/DDBJ whole genome shotgun (WGS) entry which is preliminary data.</text>
</comment>
<evidence type="ECO:0000313" key="14">
    <source>
        <dbReference type="EMBL" id="KAI6646792.1"/>
    </source>
</evidence>
<name>A0AAV7JDE2_9METZ</name>
<keyword evidence="8" id="KW-0999">Mitochondrion inner membrane</keyword>
<dbReference type="PROSITE" id="PS51808">
    <property type="entry name" value="CHCH"/>
    <property type="match status" value="1"/>
</dbReference>
<evidence type="ECO:0000256" key="5">
    <source>
        <dbReference type="ARBA" id="ARBA00018677"/>
    </source>
</evidence>
<keyword evidence="9" id="KW-0249">Electron transport</keyword>
<keyword evidence="10" id="KW-0496">Mitochondrion</keyword>
<keyword evidence="11" id="KW-0472">Membrane</keyword>
<dbReference type="PANTHER" id="PTHR20900:SF0">
    <property type="entry name" value="NADH DEHYDROGENASE [UBIQUINONE] 1 BETA SUBCOMPLEX SUBUNIT 7"/>
    <property type="match status" value="1"/>
</dbReference>
<comment type="subcellular location">
    <subcellularLocation>
        <location evidence="3">Mitochondrion inner membrane</location>
        <topology evidence="3">Peripheral membrane protein</topology>
    </subcellularLocation>
    <subcellularLocation>
        <location evidence="2">Mitochondrion intermembrane space</location>
    </subcellularLocation>
</comment>
<evidence type="ECO:0000256" key="4">
    <source>
        <dbReference type="ARBA" id="ARBA00008006"/>
    </source>
</evidence>
<dbReference type="Proteomes" id="UP001165289">
    <property type="component" value="Unassembled WGS sequence"/>
</dbReference>
<keyword evidence="12" id="KW-1015">Disulfide bond</keyword>
<evidence type="ECO:0000256" key="6">
    <source>
        <dbReference type="ARBA" id="ARBA00022448"/>
    </source>
</evidence>